<organism evidence="1 2">
    <name type="scientific">Scleroderma citrinum Foug A</name>
    <dbReference type="NCBI Taxonomy" id="1036808"/>
    <lineage>
        <taxon>Eukaryota</taxon>
        <taxon>Fungi</taxon>
        <taxon>Dikarya</taxon>
        <taxon>Basidiomycota</taxon>
        <taxon>Agaricomycotina</taxon>
        <taxon>Agaricomycetes</taxon>
        <taxon>Agaricomycetidae</taxon>
        <taxon>Boletales</taxon>
        <taxon>Sclerodermatineae</taxon>
        <taxon>Sclerodermataceae</taxon>
        <taxon>Scleroderma</taxon>
    </lineage>
</organism>
<sequence>MCRRRVQYARHTCGHDEPVSERKDDCGGRWCRYSSAHPRDCVNCWTSCAQ</sequence>
<reference evidence="1 2" key="1">
    <citation type="submission" date="2014-04" db="EMBL/GenBank/DDBJ databases">
        <authorList>
            <consortium name="DOE Joint Genome Institute"/>
            <person name="Kuo A."/>
            <person name="Kohler A."/>
            <person name="Nagy L.G."/>
            <person name="Floudas D."/>
            <person name="Copeland A."/>
            <person name="Barry K.W."/>
            <person name="Cichocki N."/>
            <person name="Veneault-Fourrey C."/>
            <person name="LaButti K."/>
            <person name="Lindquist E.A."/>
            <person name="Lipzen A."/>
            <person name="Lundell T."/>
            <person name="Morin E."/>
            <person name="Murat C."/>
            <person name="Sun H."/>
            <person name="Tunlid A."/>
            <person name="Henrissat B."/>
            <person name="Grigoriev I.V."/>
            <person name="Hibbett D.S."/>
            <person name="Martin F."/>
            <person name="Nordberg H.P."/>
            <person name="Cantor M.N."/>
            <person name="Hua S.X."/>
        </authorList>
    </citation>
    <scope>NUCLEOTIDE SEQUENCE [LARGE SCALE GENOMIC DNA]</scope>
    <source>
        <strain evidence="1 2">Foug A</strain>
    </source>
</reference>
<evidence type="ECO:0000313" key="2">
    <source>
        <dbReference type="Proteomes" id="UP000053989"/>
    </source>
</evidence>
<evidence type="ECO:0000313" key="1">
    <source>
        <dbReference type="EMBL" id="KIM64620.1"/>
    </source>
</evidence>
<dbReference type="OrthoDB" id="2816594at2759"/>
<dbReference type="Proteomes" id="UP000053989">
    <property type="component" value="Unassembled WGS sequence"/>
</dbReference>
<proteinExistence type="predicted"/>
<dbReference type="InParanoid" id="A0A0C3DVM9"/>
<dbReference type="HOGENOM" id="CLU_180191_3_1_1"/>
<accession>A0A0C3DVM9</accession>
<protein>
    <submittedName>
        <fullName evidence="1">Uncharacterized protein</fullName>
    </submittedName>
</protein>
<dbReference type="AlphaFoldDB" id="A0A0C3DVM9"/>
<dbReference type="EMBL" id="KN822027">
    <property type="protein sequence ID" value="KIM64620.1"/>
    <property type="molecule type" value="Genomic_DNA"/>
</dbReference>
<name>A0A0C3DVM9_9AGAM</name>
<reference evidence="2" key="2">
    <citation type="submission" date="2015-01" db="EMBL/GenBank/DDBJ databases">
        <title>Evolutionary Origins and Diversification of the Mycorrhizal Mutualists.</title>
        <authorList>
            <consortium name="DOE Joint Genome Institute"/>
            <consortium name="Mycorrhizal Genomics Consortium"/>
            <person name="Kohler A."/>
            <person name="Kuo A."/>
            <person name="Nagy L.G."/>
            <person name="Floudas D."/>
            <person name="Copeland A."/>
            <person name="Barry K.W."/>
            <person name="Cichocki N."/>
            <person name="Veneault-Fourrey C."/>
            <person name="LaButti K."/>
            <person name="Lindquist E.A."/>
            <person name="Lipzen A."/>
            <person name="Lundell T."/>
            <person name="Morin E."/>
            <person name="Murat C."/>
            <person name="Riley R."/>
            <person name="Ohm R."/>
            <person name="Sun H."/>
            <person name="Tunlid A."/>
            <person name="Henrissat B."/>
            <person name="Grigoriev I.V."/>
            <person name="Hibbett D.S."/>
            <person name="Martin F."/>
        </authorList>
    </citation>
    <scope>NUCLEOTIDE SEQUENCE [LARGE SCALE GENOMIC DNA]</scope>
    <source>
        <strain evidence="2">Foug A</strain>
    </source>
</reference>
<feature type="non-terminal residue" evidence="1">
    <location>
        <position position="50"/>
    </location>
</feature>
<gene>
    <name evidence="1" type="ORF">SCLCIDRAFT_56087</name>
</gene>
<keyword evidence="2" id="KW-1185">Reference proteome</keyword>